<keyword evidence="4" id="KW-1185">Reference proteome</keyword>
<dbReference type="OrthoDB" id="251438at2759"/>
<feature type="compositionally biased region" description="Basic residues" evidence="1">
    <location>
        <begin position="67"/>
        <end position="80"/>
    </location>
</feature>
<gene>
    <name evidence="3" type="ORF">MOQ_001596</name>
</gene>
<evidence type="ECO:0000256" key="1">
    <source>
        <dbReference type="SAM" id="MobiDB-lite"/>
    </source>
</evidence>
<evidence type="ECO:0000313" key="4">
    <source>
        <dbReference type="Proteomes" id="UP000007350"/>
    </source>
</evidence>
<reference evidence="3 4" key="1">
    <citation type="journal article" date="2012" name="BMC Genomics">
        <title>Comparative genomic analysis of human infective Trypanosoma cruzi lineages with the bat-restricted subspecies T. cruzi marinkellei.</title>
        <authorList>
            <person name="Franzen O."/>
            <person name="Talavera-Lopez C."/>
            <person name="Ochaya S."/>
            <person name="Butler C.E."/>
            <person name="Messenger L.A."/>
            <person name="Lewis M.D."/>
            <person name="Llewellyn M.S."/>
            <person name="Marinkelle C.J."/>
            <person name="Tyler K.M."/>
            <person name="Miles M.A."/>
            <person name="Andersson B."/>
        </authorList>
    </citation>
    <scope>NUCLEOTIDE SEQUENCE [LARGE SCALE GENOMIC DNA]</scope>
    <source>
        <strain evidence="3 4">B7</strain>
    </source>
</reference>
<keyword evidence="2" id="KW-1133">Transmembrane helix</keyword>
<accession>K2PAU7</accession>
<feature type="transmembrane region" description="Helical" evidence="2">
    <location>
        <begin position="6"/>
        <end position="29"/>
    </location>
</feature>
<keyword evidence="2" id="KW-0472">Membrane</keyword>
<comment type="caution">
    <text evidence="3">The sequence shown here is derived from an EMBL/GenBank/DDBJ whole genome shotgun (WGS) entry which is preliminary data.</text>
</comment>
<evidence type="ECO:0000313" key="3">
    <source>
        <dbReference type="EMBL" id="EKF38197.1"/>
    </source>
</evidence>
<feature type="region of interest" description="Disordered" evidence="1">
    <location>
        <begin position="67"/>
        <end position="112"/>
    </location>
</feature>
<feature type="region of interest" description="Disordered" evidence="1">
    <location>
        <begin position="228"/>
        <end position="251"/>
    </location>
</feature>
<dbReference type="AlphaFoldDB" id="K2PAU7"/>
<feature type="compositionally biased region" description="Polar residues" evidence="1">
    <location>
        <begin position="162"/>
        <end position="174"/>
    </location>
</feature>
<feature type="region of interest" description="Disordered" evidence="1">
    <location>
        <begin position="149"/>
        <end position="209"/>
    </location>
</feature>
<evidence type="ECO:0000256" key="2">
    <source>
        <dbReference type="SAM" id="Phobius"/>
    </source>
</evidence>
<feature type="compositionally biased region" description="Basic residues" evidence="1">
    <location>
        <begin position="175"/>
        <end position="194"/>
    </location>
</feature>
<sequence>MVDAISLLIVIFVCLGVSALFLWGGIFFCHRYKLFTTVFGEEGEEVRGIPLRSQAPHIPVEERRRNLRRAQRHQQRRLARRQQSQAVEELADGHDDNNDGGSDGSTLSLHTRGSNSRWFRTRYTEDSLSCTTVASSGVVYGHGNYLSRQNTTTPLPSPPLSQRTGNESGGSATYRSKRQRRNRHHRHRLQRHGSNKVDGGNLNNNGRTSPFGGWADDSFCSCSSCVSSNEAQDDDKRHVEVEMTSPRAGRQRVPRRHIIEQNAAMSGFFTAPTIGWSHEPYAEPHT</sequence>
<organism evidence="3 4">
    <name type="scientific">Trypanosoma cruzi marinkellei</name>
    <dbReference type="NCBI Taxonomy" id="85056"/>
    <lineage>
        <taxon>Eukaryota</taxon>
        <taxon>Discoba</taxon>
        <taxon>Euglenozoa</taxon>
        <taxon>Kinetoplastea</taxon>
        <taxon>Metakinetoplastina</taxon>
        <taxon>Trypanosomatida</taxon>
        <taxon>Trypanosomatidae</taxon>
        <taxon>Trypanosoma</taxon>
        <taxon>Schizotrypanum</taxon>
    </lineage>
</organism>
<keyword evidence="2" id="KW-0812">Transmembrane</keyword>
<name>K2PAU7_TRYCR</name>
<dbReference type="Proteomes" id="UP000007350">
    <property type="component" value="Unassembled WGS sequence"/>
</dbReference>
<proteinExistence type="predicted"/>
<protein>
    <submittedName>
        <fullName evidence="3">Uncharacterized protein</fullName>
    </submittedName>
</protein>
<dbReference type="EMBL" id="AHKC01006997">
    <property type="protein sequence ID" value="EKF38197.1"/>
    <property type="molecule type" value="Genomic_DNA"/>
</dbReference>